<dbReference type="Pfam" id="PF05845">
    <property type="entry name" value="PhnH"/>
    <property type="match status" value="1"/>
</dbReference>
<dbReference type="OMA" id="WVLVHGP"/>
<reference evidence="2" key="2">
    <citation type="submission" date="2016-02" db="EMBL/GenBank/DDBJ databases">
        <title>Draft genome sequence of five rapidly growing Mycobacterium species.</title>
        <authorList>
            <person name="Katahira K."/>
            <person name="Gotou Y."/>
            <person name="Iida K."/>
            <person name="Ogura Y."/>
            <person name="Hayashi T."/>
        </authorList>
    </citation>
    <scope>NUCLEOTIDE SEQUENCE [LARGE SCALE GENOMIC DNA]</scope>
    <source>
        <strain evidence="2">JCM6362</strain>
    </source>
</reference>
<evidence type="ECO:0008006" key="3">
    <source>
        <dbReference type="Google" id="ProtNLM"/>
    </source>
</evidence>
<reference evidence="1 2" key="1">
    <citation type="journal article" date="2016" name="Genome Announc.">
        <title>Draft Genome Sequences of Five Rapidly Growing Mycobacterium Species, M. thermoresistibile, M. fortuitum subsp. acetamidolyticum, M. canariasense, M. brisbanense, and M. novocastrense.</title>
        <authorList>
            <person name="Katahira K."/>
            <person name="Ogura Y."/>
            <person name="Gotoh Y."/>
            <person name="Hayashi T."/>
        </authorList>
    </citation>
    <scope>NUCLEOTIDE SEQUENCE [LARGE SCALE GENOMIC DNA]</scope>
    <source>
        <strain evidence="1 2">JCM6362</strain>
    </source>
</reference>
<dbReference type="InterPro" id="IPR038058">
    <property type="entry name" value="PhnH-like_sp"/>
</dbReference>
<dbReference type="STRING" id="1797.RMCT_4511"/>
<comment type="caution">
    <text evidence="1">The sequence shown here is derived from an EMBL/GenBank/DDBJ whole genome shotgun (WGS) entry which is preliminary data.</text>
</comment>
<protein>
    <recommendedName>
        <fullName evidence="3">Phosphonate C-P lyase system protein PhnH</fullName>
    </recommendedName>
</protein>
<name>A0A100XJ28_MYCTH</name>
<dbReference type="RefSeq" id="WP_003923791.1">
    <property type="nucleotide sequence ID" value="NZ_BCTB01000053.1"/>
</dbReference>
<evidence type="ECO:0000313" key="1">
    <source>
        <dbReference type="EMBL" id="GAT17542.1"/>
    </source>
</evidence>
<proteinExistence type="predicted"/>
<dbReference type="SUPFAM" id="SSF159709">
    <property type="entry name" value="PhnH-like"/>
    <property type="match status" value="1"/>
</dbReference>
<dbReference type="Gene3D" id="3.40.50.11310">
    <property type="entry name" value="Bacterial phosphonate metabolism protein PhnH"/>
    <property type="match status" value="1"/>
</dbReference>
<accession>A0A100XJ28</accession>
<organism evidence="1 2">
    <name type="scientific">Mycolicibacterium thermoresistibile</name>
    <name type="common">Mycobacterium thermoresistibile</name>
    <dbReference type="NCBI Taxonomy" id="1797"/>
    <lineage>
        <taxon>Bacteria</taxon>
        <taxon>Bacillati</taxon>
        <taxon>Actinomycetota</taxon>
        <taxon>Actinomycetes</taxon>
        <taxon>Mycobacteriales</taxon>
        <taxon>Mycobacteriaceae</taxon>
        <taxon>Mycolicibacterium</taxon>
    </lineage>
</organism>
<gene>
    <name evidence="1" type="ORF">RMCT_4511</name>
</gene>
<dbReference type="AlphaFoldDB" id="A0A100XJ28"/>
<dbReference type="InterPro" id="IPR008772">
    <property type="entry name" value="Phosphonate_metab_PhnH"/>
</dbReference>
<dbReference type="EMBL" id="BCTB01000053">
    <property type="protein sequence ID" value="GAT17542.1"/>
    <property type="molecule type" value="Genomic_DNA"/>
</dbReference>
<dbReference type="GO" id="GO:0019634">
    <property type="term" value="P:organic phosphonate metabolic process"/>
    <property type="evidence" value="ECO:0007669"/>
    <property type="project" value="InterPro"/>
</dbReference>
<evidence type="ECO:0000313" key="2">
    <source>
        <dbReference type="Proteomes" id="UP000069654"/>
    </source>
</evidence>
<sequence>MWDMVHDGRETFLAVMRAMCAPGTPIRLPRPVPLCGERDLDGAAAILLALLDRGLTLAVAGPALVQRLGAAVIAHTGAETTGLSDADWVLVHGPAADAITRARRGSTDRPEAGASIVIAASGPAIPVVVSGPGVHGHTTAHIALDDLAVHAFTAANAAAPCGVDLFVVTGQQVTALPRSVSVQPGVTV</sequence>
<dbReference type="Proteomes" id="UP000069654">
    <property type="component" value="Unassembled WGS sequence"/>
</dbReference>